<feature type="compositionally biased region" description="Basic and acidic residues" evidence="1">
    <location>
        <begin position="86"/>
        <end position="99"/>
    </location>
</feature>
<comment type="caution">
    <text evidence="2">The sequence shown here is derived from an EMBL/GenBank/DDBJ whole genome shotgun (WGS) entry which is preliminary data.</text>
</comment>
<feature type="non-terminal residue" evidence="2">
    <location>
        <position position="99"/>
    </location>
</feature>
<evidence type="ECO:0000256" key="1">
    <source>
        <dbReference type="SAM" id="MobiDB-lite"/>
    </source>
</evidence>
<feature type="region of interest" description="Disordered" evidence="1">
    <location>
        <begin position="80"/>
        <end position="99"/>
    </location>
</feature>
<keyword evidence="3" id="KW-1185">Reference proteome</keyword>
<evidence type="ECO:0000313" key="2">
    <source>
        <dbReference type="EMBL" id="CAI9607489.1"/>
    </source>
</evidence>
<evidence type="ECO:0000313" key="3">
    <source>
        <dbReference type="Proteomes" id="UP001162483"/>
    </source>
</evidence>
<protein>
    <submittedName>
        <fullName evidence="2">Uncharacterized protein</fullName>
    </submittedName>
</protein>
<accession>A0ABN9GF03</accession>
<reference evidence="2" key="1">
    <citation type="submission" date="2023-05" db="EMBL/GenBank/DDBJ databases">
        <authorList>
            <person name="Stuckert A."/>
        </authorList>
    </citation>
    <scope>NUCLEOTIDE SEQUENCE</scope>
</reference>
<organism evidence="2 3">
    <name type="scientific">Staurois parvus</name>
    <dbReference type="NCBI Taxonomy" id="386267"/>
    <lineage>
        <taxon>Eukaryota</taxon>
        <taxon>Metazoa</taxon>
        <taxon>Chordata</taxon>
        <taxon>Craniata</taxon>
        <taxon>Vertebrata</taxon>
        <taxon>Euteleostomi</taxon>
        <taxon>Amphibia</taxon>
        <taxon>Batrachia</taxon>
        <taxon>Anura</taxon>
        <taxon>Neobatrachia</taxon>
        <taxon>Ranoidea</taxon>
        <taxon>Ranidae</taxon>
        <taxon>Staurois</taxon>
    </lineage>
</organism>
<name>A0ABN9GF03_9NEOB</name>
<sequence length="99" mass="11114">MVGMDLMQPETRSRPPELPQLSWWELDGNTCSVVRQAGSITMEQTVVDGKQRILRSRARFINGRSGKGFKAANSLVQAETVTRRATRTEQELATRKHTG</sequence>
<proteinExistence type="predicted"/>
<dbReference type="EMBL" id="CATNWA010018465">
    <property type="protein sequence ID" value="CAI9607489.1"/>
    <property type="molecule type" value="Genomic_DNA"/>
</dbReference>
<gene>
    <name evidence="2" type="ORF">SPARVUS_LOCUS13958286</name>
</gene>
<dbReference type="Proteomes" id="UP001162483">
    <property type="component" value="Unassembled WGS sequence"/>
</dbReference>